<protein>
    <submittedName>
        <fullName evidence="1">Uncharacterized protein</fullName>
    </submittedName>
</protein>
<dbReference type="OrthoDB" id="2230412at2759"/>
<evidence type="ECO:0000313" key="2">
    <source>
        <dbReference type="Proteomes" id="UP000603453"/>
    </source>
</evidence>
<evidence type="ECO:0000313" key="1">
    <source>
        <dbReference type="EMBL" id="KAG2210454.1"/>
    </source>
</evidence>
<proteinExistence type="predicted"/>
<sequence length="103" mass="12262">MNKYGDASFETILKRKMLCLQFIENKITLLSMKFLRDGKWACATERSAVVPRNWDDRRYWLQVMELIMKLKSQNKVINDLIDESIGWKSVPQEQMAKNQTIEY</sequence>
<keyword evidence="2" id="KW-1185">Reference proteome</keyword>
<dbReference type="Proteomes" id="UP000603453">
    <property type="component" value="Unassembled WGS sequence"/>
</dbReference>
<name>A0A8H7RGA5_9FUNG</name>
<reference evidence="1" key="1">
    <citation type="submission" date="2020-12" db="EMBL/GenBank/DDBJ databases">
        <title>Metabolic potential, ecology and presence of endohyphal bacteria is reflected in genomic diversity of Mucoromycotina.</title>
        <authorList>
            <person name="Muszewska A."/>
            <person name="Okrasinska A."/>
            <person name="Steczkiewicz K."/>
            <person name="Drgas O."/>
            <person name="Orlowska M."/>
            <person name="Perlinska-Lenart U."/>
            <person name="Aleksandrzak-Piekarczyk T."/>
            <person name="Szatraj K."/>
            <person name="Zielenkiewicz U."/>
            <person name="Pilsyk S."/>
            <person name="Malc E."/>
            <person name="Mieczkowski P."/>
            <person name="Kruszewska J.S."/>
            <person name="Biernat P."/>
            <person name="Pawlowska J."/>
        </authorList>
    </citation>
    <scope>NUCLEOTIDE SEQUENCE</scope>
    <source>
        <strain evidence="1">WA0000017839</strain>
    </source>
</reference>
<dbReference type="EMBL" id="JAEPRD010000011">
    <property type="protein sequence ID" value="KAG2210454.1"/>
    <property type="molecule type" value="Genomic_DNA"/>
</dbReference>
<comment type="caution">
    <text evidence="1">The sequence shown here is derived from an EMBL/GenBank/DDBJ whole genome shotgun (WGS) entry which is preliminary data.</text>
</comment>
<accession>A0A8H7RGA5</accession>
<dbReference type="AlphaFoldDB" id="A0A8H7RGA5"/>
<organism evidence="1 2">
    <name type="scientific">Mucor saturninus</name>
    <dbReference type="NCBI Taxonomy" id="64648"/>
    <lineage>
        <taxon>Eukaryota</taxon>
        <taxon>Fungi</taxon>
        <taxon>Fungi incertae sedis</taxon>
        <taxon>Mucoromycota</taxon>
        <taxon>Mucoromycotina</taxon>
        <taxon>Mucoromycetes</taxon>
        <taxon>Mucorales</taxon>
        <taxon>Mucorineae</taxon>
        <taxon>Mucoraceae</taxon>
        <taxon>Mucor</taxon>
    </lineage>
</organism>
<gene>
    <name evidence="1" type="ORF">INT47_002396</name>
</gene>